<evidence type="ECO:0000256" key="1">
    <source>
        <dbReference type="ARBA" id="ARBA00010688"/>
    </source>
</evidence>
<dbReference type="RefSeq" id="WP_345026131.1">
    <property type="nucleotide sequence ID" value="NZ_BAABEY010000001.1"/>
</dbReference>
<keyword evidence="2" id="KW-0808">Transferase</keyword>
<dbReference type="CDD" id="cd01166">
    <property type="entry name" value="KdgK"/>
    <property type="match status" value="1"/>
</dbReference>
<evidence type="ECO:0000313" key="8">
    <source>
        <dbReference type="Proteomes" id="UP001501508"/>
    </source>
</evidence>
<comment type="caution">
    <text evidence="7">The sequence shown here is derived from an EMBL/GenBank/DDBJ whole genome shotgun (WGS) entry which is preliminary data.</text>
</comment>
<organism evidence="7 8">
    <name type="scientific">Ravibacter arvi</name>
    <dbReference type="NCBI Taxonomy" id="2051041"/>
    <lineage>
        <taxon>Bacteria</taxon>
        <taxon>Pseudomonadati</taxon>
        <taxon>Bacteroidota</taxon>
        <taxon>Cytophagia</taxon>
        <taxon>Cytophagales</taxon>
        <taxon>Spirosomataceae</taxon>
        <taxon>Ravibacter</taxon>
    </lineage>
</organism>
<gene>
    <name evidence="7" type="ORF">GCM10023091_02060</name>
</gene>
<evidence type="ECO:0000256" key="4">
    <source>
        <dbReference type="ARBA" id="ARBA00022777"/>
    </source>
</evidence>
<evidence type="ECO:0000259" key="6">
    <source>
        <dbReference type="Pfam" id="PF00294"/>
    </source>
</evidence>
<dbReference type="PANTHER" id="PTHR43085">
    <property type="entry name" value="HEXOKINASE FAMILY MEMBER"/>
    <property type="match status" value="1"/>
</dbReference>
<dbReference type="PROSITE" id="PS00583">
    <property type="entry name" value="PFKB_KINASES_1"/>
    <property type="match status" value="1"/>
</dbReference>
<dbReference type="InterPro" id="IPR011611">
    <property type="entry name" value="PfkB_dom"/>
</dbReference>
<dbReference type="NCBIfam" id="TIGR04382">
    <property type="entry name" value="myo_inos_iolC_N"/>
    <property type="match status" value="1"/>
</dbReference>
<dbReference type="SUPFAM" id="SSF53613">
    <property type="entry name" value="Ribokinase-like"/>
    <property type="match status" value="1"/>
</dbReference>
<name>A0ABP8LKG2_9BACT</name>
<evidence type="ECO:0000313" key="7">
    <source>
        <dbReference type="EMBL" id="GAA4431405.1"/>
    </source>
</evidence>
<keyword evidence="5" id="KW-0067">ATP-binding</keyword>
<comment type="similarity">
    <text evidence="1">Belongs to the carbohydrate kinase PfkB family.</text>
</comment>
<feature type="domain" description="Carbohydrate kinase PfkB" evidence="6">
    <location>
        <begin position="13"/>
        <end position="329"/>
    </location>
</feature>
<keyword evidence="8" id="KW-1185">Reference proteome</keyword>
<sequence>MKTTIPRTDVAADLLTIGRSSIDLYSSDIGQPFEKITAFNAFVGGCPLNIATGVSRLGLKSALLTGLGNDKVGDFIHNFLENENVETAWIPRINDARTSAVLLGIEPPDRFPLVYYRENCADIHLDLDHIEAIPFEKIRLVVFSGTAFSKDPSRTAMLLALEKCRAHGIATLLDVDFRADQWRDPRAFGIVLRSVLPMFSIVVGTEEELLATYLTDRSQLEIKHQQISAPELRGDIEAAIAGVLKAGADTLVVKRGKAGASLFRPGEPEVEVPGFPVDVVNVLGAGDAFCAGFSYGVLKGWSLYKSVRMGNACGAIIVTREGCANFMPTYAEVEQFVADRGGL</sequence>
<keyword evidence="4" id="KW-0418">Kinase</keyword>
<dbReference type="InterPro" id="IPR030830">
    <property type="entry name" value="Myo_inos_IolC"/>
</dbReference>
<dbReference type="InterPro" id="IPR023314">
    <property type="entry name" value="Myo_inos_IolC-like_sf"/>
</dbReference>
<dbReference type="InterPro" id="IPR002173">
    <property type="entry name" value="Carboh/pur_kinase_PfkB_CS"/>
</dbReference>
<protein>
    <recommendedName>
        <fullName evidence="6">Carbohydrate kinase PfkB domain-containing protein</fullName>
    </recommendedName>
</protein>
<dbReference type="Proteomes" id="UP001501508">
    <property type="component" value="Unassembled WGS sequence"/>
</dbReference>
<dbReference type="Gene3D" id="3.40.1190.20">
    <property type="match status" value="1"/>
</dbReference>
<reference evidence="8" key="1">
    <citation type="journal article" date="2019" name="Int. J. Syst. Evol. Microbiol.">
        <title>The Global Catalogue of Microorganisms (GCM) 10K type strain sequencing project: providing services to taxonomists for standard genome sequencing and annotation.</title>
        <authorList>
            <consortium name="The Broad Institute Genomics Platform"/>
            <consortium name="The Broad Institute Genome Sequencing Center for Infectious Disease"/>
            <person name="Wu L."/>
            <person name="Ma J."/>
        </authorList>
    </citation>
    <scope>NUCLEOTIDE SEQUENCE [LARGE SCALE GENOMIC DNA]</scope>
    <source>
        <strain evidence="8">JCM 31920</strain>
    </source>
</reference>
<dbReference type="PROSITE" id="PS00584">
    <property type="entry name" value="PFKB_KINASES_2"/>
    <property type="match status" value="1"/>
</dbReference>
<evidence type="ECO:0000256" key="5">
    <source>
        <dbReference type="ARBA" id="ARBA00022840"/>
    </source>
</evidence>
<evidence type="ECO:0000256" key="2">
    <source>
        <dbReference type="ARBA" id="ARBA00022679"/>
    </source>
</evidence>
<keyword evidence="3" id="KW-0547">Nucleotide-binding</keyword>
<dbReference type="Pfam" id="PF00294">
    <property type="entry name" value="PfkB"/>
    <property type="match status" value="1"/>
</dbReference>
<dbReference type="InterPro" id="IPR050306">
    <property type="entry name" value="PfkB_Carbo_kinase"/>
</dbReference>
<proteinExistence type="inferred from homology"/>
<dbReference type="EMBL" id="BAABEY010000001">
    <property type="protein sequence ID" value="GAA4431405.1"/>
    <property type="molecule type" value="Genomic_DNA"/>
</dbReference>
<accession>A0ABP8LKG2</accession>
<dbReference type="PANTHER" id="PTHR43085:SF49">
    <property type="entry name" value="5-DEHYDRO-2-DEOXYGLUCONOKINASE"/>
    <property type="match status" value="1"/>
</dbReference>
<evidence type="ECO:0000256" key="3">
    <source>
        <dbReference type="ARBA" id="ARBA00022741"/>
    </source>
</evidence>
<dbReference type="InterPro" id="IPR029056">
    <property type="entry name" value="Ribokinase-like"/>
</dbReference>
<dbReference type="Gene3D" id="2.20.150.10">
    <property type="entry name" value="putative 5-dehydro-2- deoxygluconokinase"/>
    <property type="match status" value="1"/>
</dbReference>